<reference evidence="2" key="1">
    <citation type="submission" date="2023-04" db="EMBL/GenBank/DDBJ databases">
        <authorList>
            <consortium name="ELIXIR-Norway"/>
        </authorList>
    </citation>
    <scope>NUCLEOTIDE SEQUENCE [LARGE SCALE GENOMIC DNA]</scope>
</reference>
<evidence type="ECO:0000313" key="3">
    <source>
        <dbReference type="Proteomes" id="UP001176941"/>
    </source>
</evidence>
<organism evidence="2 3">
    <name type="scientific">Rangifer tarandus platyrhynchus</name>
    <name type="common">Svalbard reindeer</name>
    <dbReference type="NCBI Taxonomy" id="3082113"/>
    <lineage>
        <taxon>Eukaryota</taxon>
        <taxon>Metazoa</taxon>
        <taxon>Chordata</taxon>
        <taxon>Craniata</taxon>
        <taxon>Vertebrata</taxon>
        <taxon>Euteleostomi</taxon>
        <taxon>Mammalia</taxon>
        <taxon>Eutheria</taxon>
        <taxon>Laurasiatheria</taxon>
        <taxon>Artiodactyla</taxon>
        <taxon>Ruminantia</taxon>
        <taxon>Pecora</taxon>
        <taxon>Cervidae</taxon>
        <taxon>Odocoileinae</taxon>
        <taxon>Rangifer</taxon>
    </lineage>
</organism>
<name>A0ABN8ZVZ7_RANTA</name>
<gene>
    <name evidence="2" type="ORF">MRATA1EN1_LOCUS26133</name>
</gene>
<evidence type="ECO:0000256" key="1">
    <source>
        <dbReference type="SAM" id="MobiDB-lite"/>
    </source>
</evidence>
<feature type="region of interest" description="Disordered" evidence="1">
    <location>
        <begin position="1"/>
        <end position="33"/>
    </location>
</feature>
<protein>
    <submittedName>
        <fullName evidence="2">Uncharacterized protein</fullName>
    </submittedName>
</protein>
<sequence length="103" mass="11349">MKRKTEPACPSTIDNVFQDQSPAQRQAPSTTGTPALDTVLVHLGHDYKLISNRNVFLTVLEAGCLRAWLSSAESPRLACRLLSSCCIFTRRKAETGSNLFHDS</sequence>
<dbReference type="EMBL" id="OX459942">
    <property type="protein sequence ID" value="CAI9177171.1"/>
    <property type="molecule type" value="Genomic_DNA"/>
</dbReference>
<evidence type="ECO:0000313" key="2">
    <source>
        <dbReference type="EMBL" id="CAI9177171.1"/>
    </source>
</evidence>
<accession>A0ABN8ZVZ7</accession>
<keyword evidence="3" id="KW-1185">Reference proteome</keyword>
<feature type="compositionally biased region" description="Polar residues" evidence="1">
    <location>
        <begin position="12"/>
        <end position="33"/>
    </location>
</feature>
<proteinExistence type="predicted"/>
<dbReference type="Proteomes" id="UP001176941">
    <property type="component" value="Chromosome 6"/>
</dbReference>